<evidence type="ECO:0000313" key="1">
    <source>
        <dbReference type="EMBL" id="GGC81324.1"/>
    </source>
</evidence>
<dbReference type="Proteomes" id="UP000597761">
    <property type="component" value="Unassembled WGS sequence"/>
</dbReference>
<dbReference type="EMBL" id="BMJI01000001">
    <property type="protein sequence ID" value="GGC81324.1"/>
    <property type="molecule type" value="Genomic_DNA"/>
</dbReference>
<sequence>MQYDGAHHADPRQHQLDIERADLTAAAGWAEVRISADDLRVLVPHRTGLVPRAVVKVEEALRAQAALAR</sequence>
<gene>
    <name evidence="1" type="ORF">GCM10011512_05010</name>
</gene>
<protein>
    <submittedName>
        <fullName evidence="1">Uncharacterized protein</fullName>
    </submittedName>
</protein>
<organism evidence="1 2">
    <name type="scientific">Tersicoccus solisilvae</name>
    <dbReference type="NCBI Taxonomy" id="1882339"/>
    <lineage>
        <taxon>Bacteria</taxon>
        <taxon>Bacillati</taxon>
        <taxon>Actinomycetota</taxon>
        <taxon>Actinomycetes</taxon>
        <taxon>Micrococcales</taxon>
        <taxon>Micrococcaceae</taxon>
        <taxon>Tersicoccus</taxon>
    </lineage>
</organism>
<accession>A0ABQ1NN77</accession>
<name>A0ABQ1NN77_9MICC</name>
<evidence type="ECO:0000313" key="2">
    <source>
        <dbReference type="Proteomes" id="UP000597761"/>
    </source>
</evidence>
<comment type="caution">
    <text evidence="1">The sequence shown here is derived from an EMBL/GenBank/DDBJ whole genome shotgun (WGS) entry which is preliminary data.</text>
</comment>
<reference evidence="2" key="1">
    <citation type="journal article" date="2019" name="Int. J. Syst. Evol. Microbiol.">
        <title>The Global Catalogue of Microorganisms (GCM) 10K type strain sequencing project: providing services to taxonomists for standard genome sequencing and annotation.</title>
        <authorList>
            <consortium name="The Broad Institute Genomics Platform"/>
            <consortium name="The Broad Institute Genome Sequencing Center for Infectious Disease"/>
            <person name="Wu L."/>
            <person name="Ma J."/>
        </authorList>
    </citation>
    <scope>NUCLEOTIDE SEQUENCE [LARGE SCALE GENOMIC DNA]</scope>
    <source>
        <strain evidence="2">CGMCC 1.15480</strain>
    </source>
</reference>
<proteinExistence type="predicted"/>
<keyword evidence="2" id="KW-1185">Reference proteome</keyword>